<organism evidence="2 3">
    <name type="scientific">Halalkalicoccus paucihalophilus</name>
    <dbReference type="NCBI Taxonomy" id="1008153"/>
    <lineage>
        <taxon>Archaea</taxon>
        <taxon>Methanobacteriati</taxon>
        <taxon>Methanobacteriota</taxon>
        <taxon>Stenosarchaea group</taxon>
        <taxon>Halobacteria</taxon>
        <taxon>Halobacteriales</taxon>
        <taxon>Halococcaceae</taxon>
        <taxon>Halalkalicoccus</taxon>
    </lineage>
</organism>
<reference evidence="2 3" key="1">
    <citation type="submission" date="2016-02" db="EMBL/GenBank/DDBJ databases">
        <title>Genome sequence of Halalkalicoccus paucihalophilus DSM 24557.</title>
        <authorList>
            <person name="Poehlein A."/>
            <person name="Daniel R."/>
        </authorList>
    </citation>
    <scope>NUCLEOTIDE SEQUENCE [LARGE SCALE GENOMIC DNA]</scope>
    <source>
        <strain evidence="2 3">DSM 24557</strain>
    </source>
</reference>
<protein>
    <submittedName>
        <fullName evidence="2">Uncharacterized protein</fullName>
    </submittedName>
</protein>
<sequence length="40" mass="4738">MNDIAVEFELLTIESGNAFVVFFLFVFMFLRVSFLMPVRF</sequence>
<evidence type="ECO:0000256" key="1">
    <source>
        <dbReference type="SAM" id="Phobius"/>
    </source>
</evidence>
<accession>A0A151A7T7</accession>
<gene>
    <name evidence="2" type="ORF">HAPAU_41800</name>
</gene>
<keyword evidence="1" id="KW-1133">Transmembrane helix</keyword>
<keyword evidence="3" id="KW-1185">Reference proteome</keyword>
<comment type="caution">
    <text evidence="2">The sequence shown here is derived from an EMBL/GenBank/DDBJ whole genome shotgun (WGS) entry which is preliminary data.</text>
</comment>
<name>A0A151A7T7_9EURY</name>
<dbReference type="Proteomes" id="UP000075321">
    <property type="component" value="Unassembled WGS sequence"/>
</dbReference>
<evidence type="ECO:0000313" key="3">
    <source>
        <dbReference type="Proteomes" id="UP000075321"/>
    </source>
</evidence>
<evidence type="ECO:0000313" key="2">
    <source>
        <dbReference type="EMBL" id="KYH23741.1"/>
    </source>
</evidence>
<proteinExistence type="predicted"/>
<keyword evidence="1" id="KW-0472">Membrane</keyword>
<dbReference type="AlphaFoldDB" id="A0A151A7T7"/>
<feature type="transmembrane region" description="Helical" evidence="1">
    <location>
        <begin position="18"/>
        <end position="38"/>
    </location>
</feature>
<dbReference type="EMBL" id="LTAZ01000022">
    <property type="protein sequence ID" value="KYH23741.1"/>
    <property type="molecule type" value="Genomic_DNA"/>
</dbReference>
<keyword evidence="1" id="KW-0812">Transmembrane</keyword>